<dbReference type="Proteomes" id="UP000268372">
    <property type="component" value="Unassembled WGS sequence"/>
</dbReference>
<sequence length="99" mass="11889">MKSGFNIEWTQNARKELKKTIEYLEENFSEKEIKKLVQKIENITELISQNQNLFPKSKSNNIHKVVILKFNTLYYRTQNNSVEILSFFPNRQNPLKRKI</sequence>
<dbReference type="InterPro" id="IPR035093">
    <property type="entry name" value="RelE/ParE_toxin_dom_sf"/>
</dbReference>
<comment type="caution">
    <text evidence="3">The sequence shown here is derived from an EMBL/GenBank/DDBJ whole genome shotgun (WGS) entry which is preliminary data.</text>
</comment>
<keyword evidence="1" id="KW-1277">Toxin-antitoxin system</keyword>
<evidence type="ECO:0000256" key="1">
    <source>
        <dbReference type="ARBA" id="ARBA00022649"/>
    </source>
</evidence>
<keyword evidence="4" id="KW-1185">Reference proteome</keyword>
<dbReference type="InterPro" id="IPR007712">
    <property type="entry name" value="RelE/ParE_toxin"/>
</dbReference>
<evidence type="ECO:0000256" key="2">
    <source>
        <dbReference type="SAM" id="Coils"/>
    </source>
</evidence>
<feature type="coiled-coil region" evidence="2">
    <location>
        <begin position="7"/>
        <end position="53"/>
    </location>
</feature>
<accession>A0A3P1B156</accession>
<name>A0A3P1B156_9FLAO</name>
<dbReference type="OrthoDB" id="1098070at2"/>
<dbReference type="EMBL" id="RQTJ01000013">
    <property type="protein sequence ID" value="RRA94896.1"/>
    <property type="molecule type" value="Genomic_DNA"/>
</dbReference>
<reference evidence="3 4" key="1">
    <citation type="submission" date="2018-11" db="EMBL/GenBank/DDBJ databases">
        <title>Flavobacterium sp. nov., YIM 102796 draft genome.</title>
        <authorList>
            <person name="Li G."/>
            <person name="Jiang Y."/>
        </authorList>
    </citation>
    <scope>NUCLEOTIDE SEQUENCE [LARGE SCALE GENOMIC DNA]</scope>
    <source>
        <strain evidence="3 4">YIM 102796</strain>
    </source>
</reference>
<organism evidence="3 4">
    <name type="scientific">Paenimyroides viscosum</name>
    <dbReference type="NCBI Taxonomy" id="2488729"/>
    <lineage>
        <taxon>Bacteria</taxon>
        <taxon>Pseudomonadati</taxon>
        <taxon>Bacteroidota</taxon>
        <taxon>Flavobacteriia</taxon>
        <taxon>Flavobacteriales</taxon>
        <taxon>Flavobacteriaceae</taxon>
        <taxon>Paenimyroides</taxon>
    </lineage>
</organism>
<protein>
    <submittedName>
        <fullName evidence="3">Type II toxin-antitoxin system RelE/ParE family toxin</fullName>
    </submittedName>
</protein>
<keyword evidence="2" id="KW-0175">Coiled coil</keyword>
<evidence type="ECO:0000313" key="3">
    <source>
        <dbReference type="EMBL" id="RRA94896.1"/>
    </source>
</evidence>
<dbReference type="Gene3D" id="3.30.2310.20">
    <property type="entry name" value="RelE-like"/>
    <property type="match status" value="1"/>
</dbReference>
<dbReference type="AlphaFoldDB" id="A0A3P1B156"/>
<gene>
    <name evidence="3" type="ORF">EG242_07745</name>
</gene>
<proteinExistence type="predicted"/>
<dbReference type="Pfam" id="PF05016">
    <property type="entry name" value="ParE_toxin"/>
    <property type="match status" value="1"/>
</dbReference>
<evidence type="ECO:0000313" key="4">
    <source>
        <dbReference type="Proteomes" id="UP000268372"/>
    </source>
</evidence>
<dbReference type="RefSeq" id="WP_124899320.1">
    <property type="nucleotide sequence ID" value="NZ_RQTJ01000013.1"/>
</dbReference>